<gene>
    <name evidence="1" type="ORF">LCGC14_2353900</name>
</gene>
<dbReference type="AlphaFoldDB" id="A0A0F9F3B0"/>
<organism evidence="1">
    <name type="scientific">marine sediment metagenome</name>
    <dbReference type="NCBI Taxonomy" id="412755"/>
    <lineage>
        <taxon>unclassified sequences</taxon>
        <taxon>metagenomes</taxon>
        <taxon>ecological metagenomes</taxon>
    </lineage>
</organism>
<name>A0A0F9F3B0_9ZZZZ</name>
<reference evidence="1" key="1">
    <citation type="journal article" date="2015" name="Nature">
        <title>Complex archaea that bridge the gap between prokaryotes and eukaryotes.</title>
        <authorList>
            <person name="Spang A."/>
            <person name="Saw J.H."/>
            <person name="Jorgensen S.L."/>
            <person name="Zaremba-Niedzwiedzka K."/>
            <person name="Martijn J."/>
            <person name="Lind A.E."/>
            <person name="van Eijk R."/>
            <person name="Schleper C."/>
            <person name="Guy L."/>
            <person name="Ettema T.J."/>
        </authorList>
    </citation>
    <scope>NUCLEOTIDE SEQUENCE</scope>
</reference>
<sequence>MPPVIIKNDPVVQKIRETLKDFKEQIMEYANIKLKIWEGKNQKGVEQMGEIISKTKIPREKGFLYYCGTDDEGNLTICRAEMARGKKKEGDEK</sequence>
<proteinExistence type="predicted"/>
<protein>
    <submittedName>
        <fullName evidence="1">Uncharacterized protein</fullName>
    </submittedName>
</protein>
<dbReference type="EMBL" id="LAZR01034327">
    <property type="protein sequence ID" value="KKL45612.1"/>
    <property type="molecule type" value="Genomic_DNA"/>
</dbReference>
<evidence type="ECO:0000313" key="1">
    <source>
        <dbReference type="EMBL" id="KKL45612.1"/>
    </source>
</evidence>
<accession>A0A0F9F3B0</accession>
<comment type="caution">
    <text evidence="1">The sequence shown here is derived from an EMBL/GenBank/DDBJ whole genome shotgun (WGS) entry which is preliminary data.</text>
</comment>